<dbReference type="RefSeq" id="WP_311618890.1">
    <property type="nucleotide sequence ID" value="NZ_JAVREV010000010.1"/>
</dbReference>
<proteinExistence type="predicted"/>
<comment type="caution">
    <text evidence="4">The sequence shown here is derived from an EMBL/GenBank/DDBJ whole genome shotgun (WGS) entry which is preliminary data.</text>
</comment>
<keyword evidence="5" id="KW-1185">Reference proteome</keyword>
<feature type="domain" description="Glycosyl hydrolase family 95 N-terminal" evidence="1">
    <location>
        <begin position="8"/>
        <end position="252"/>
    </location>
</feature>
<dbReference type="Pfam" id="PF21307">
    <property type="entry name" value="Glyco_hydro_95_C"/>
    <property type="match status" value="1"/>
</dbReference>
<accession>A0ABU2S7I4</accession>
<dbReference type="Pfam" id="PF14498">
    <property type="entry name" value="Glyco_hyd_65N_2"/>
    <property type="match status" value="1"/>
</dbReference>
<gene>
    <name evidence="4" type="ORF">RM779_18790</name>
</gene>
<dbReference type="SUPFAM" id="SSF48208">
    <property type="entry name" value="Six-hairpin glycosidases"/>
    <property type="match status" value="1"/>
</dbReference>
<evidence type="ECO:0000313" key="4">
    <source>
        <dbReference type="EMBL" id="MDT0444631.1"/>
    </source>
</evidence>
<dbReference type="GO" id="GO:0016787">
    <property type="term" value="F:hydrolase activity"/>
    <property type="evidence" value="ECO:0007669"/>
    <property type="project" value="UniProtKB-KW"/>
</dbReference>
<dbReference type="Gene3D" id="2.70.98.50">
    <property type="entry name" value="putative glycoside hydrolase family protein from bacillus halodurans"/>
    <property type="match status" value="1"/>
</dbReference>
<dbReference type="PANTHER" id="PTHR31084">
    <property type="entry name" value="ALPHA-L-FUCOSIDASE 2"/>
    <property type="match status" value="1"/>
</dbReference>
<dbReference type="Gene3D" id="2.60.40.1180">
    <property type="entry name" value="Golgi alpha-mannosidase II"/>
    <property type="match status" value="1"/>
</dbReference>
<dbReference type="InterPro" id="IPR016518">
    <property type="entry name" value="Alpha-L-fucosidase"/>
</dbReference>
<feature type="domain" description="Alpha fucosidase A-like C-terminal" evidence="2">
    <location>
        <begin position="676"/>
        <end position="770"/>
    </location>
</feature>
<evidence type="ECO:0000313" key="5">
    <source>
        <dbReference type="Proteomes" id="UP001183615"/>
    </source>
</evidence>
<dbReference type="Proteomes" id="UP001183615">
    <property type="component" value="Unassembled WGS sequence"/>
</dbReference>
<dbReference type="EMBL" id="JAVREV010000010">
    <property type="protein sequence ID" value="MDT0444631.1"/>
    <property type="molecule type" value="Genomic_DNA"/>
</dbReference>
<keyword evidence="4" id="KW-0378">Hydrolase</keyword>
<dbReference type="Pfam" id="PF22124">
    <property type="entry name" value="Glyco_hydro_95_cat"/>
    <property type="match status" value="1"/>
</dbReference>
<protein>
    <submittedName>
        <fullName evidence="4">Glycoside hydrolase family 95 protein</fullName>
    </submittedName>
</protein>
<dbReference type="PANTHER" id="PTHR31084:SF0">
    <property type="entry name" value="ALPHA-L-FUCOSIDASE 2"/>
    <property type="match status" value="1"/>
</dbReference>
<name>A0ABU2S7I4_9ACTN</name>
<dbReference type="PIRSF" id="PIRSF007663">
    <property type="entry name" value="UCP007663"/>
    <property type="match status" value="1"/>
</dbReference>
<evidence type="ECO:0000259" key="2">
    <source>
        <dbReference type="Pfam" id="PF21307"/>
    </source>
</evidence>
<reference evidence="5" key="1">
    <citation type="submission" date="2023-07" db="EMBL/GenBank/DDBJ databases">
        <title>30 novel species of actinomycetes from the DSMZ collection.</title>
        <authorList>
            <person name="Nouioui I."/>
        </authorList>
    </citation>
    <scope>NUCLEOTIDE SEQUENCE [LARGE SCALE GENOMIC DNA]</scope>
    <source>
        <strain evidence="5">DSM 41886</strain>
    </source>
</reference>
<dbReference type="InterPro" id="IPR008928">
    <property type="entry name" value="6-hairpin_glycosidase_sf"/>
</dbReference>
<dbReference type="InterPro" id="IPR049053">
    <property type="entry name" value="AFCA-like_C"/>
</dbReference>
<dbReference type="InterPro" id="IPR013780">
    <property type="entry name" value="Glyco_hydro_b"/>
</dbReference>
<dbReference type="InterPro" id="IPR012341">
    <property type="entry name" value="6hp_glycosidase-like_sf"/>
</dbReference>
<evidence type="ECO:0000259" key="3">
    <source>
        <dbReference type="Pfam" id="PF22124"/>
    </source>
</evidence>
<dbReference type="InterPro" id="IPR027414">
    <property type="entry name" value="GH95_N_dom"/>
</dbReference>
<sequence>MSTTPHRLWYPRPARAWLEALPVGNGRLGAMVYGGTATEELQLSEDTVWAGGPHVFDNPGAREALPEIRRLVFAGEWDAAQRLIDAGFMGIPVKQPPYQTVGSLRLAFPAGEDDEGGEDGGVSGYRRELDLATAVHAVEFSRAGVRHRREVFATAADQVIAVRLTADSPGAVTFTAAFGSPLATGTSSPDAATIALAGRGEDSGGVAGRVRFTALARAVAEGGTVTSRDGELRVDGADAVTLLVSAGTNYVSWRDLGGDPRARADRDLAAAGSLTYARLRERHVADHGELFGRADLQVPATAAAVLPTDERIAGFANGDDPQLAALCFQYGRYLLIASSRPGTQPANLQGLWNDMTDPPWGCKYTININTEMNYWPAGPANLLDCWQPLFDLLRELRESGARTARDSYGARGWVAHHNTDAWRGTAPVDGAFWGMWPTGGAWLAMSLWEHYRFTGDMAALREHYPVLADAARFFLDTLVEDPGSGHLVTCPSVSPENAHHPGDGGSLCAGPTMDGQILRDLFGAVDAAGRLLGIDEELRAGARAAARRLPPMRVGALGQLQEWQQDWDAQAPEQDHRHVSHLYGLHPSNQITADTPELFEAARVTLEQRGDAGTGWSLGWKINFWARLADGDRSFKLLSDQLTPERTAPNLFDLHPPFQIDGNFGATAGITEWLVQSHTDELRLLPALPGALPEGRVRGLLARGGFEVALNWSGGALAEARVTSRLGRVARVRSAADLEVESGDGSPAAATRPAPGLLEFPTRAGADYVLRPRR</sequence>
<evidence type="ECO:0000259" key="1">
    <source>
        <dbReference type="Pfam" id="PF14498"/>
    </source>
</evidence>
<dbReference type="InterPro" id="IPR054363">
    <property type="entry name" value="GH95_cat"/>
</dbReference>
<dbReference type="Gene3D" id="1.50.10.10">
    <property type="match status" value="1"/>
</dbReference>
<feature type="domain" description="Glycosyl hydrolase family 95 catalytic" evidence="3">
    <location>
        <begin position="276"/>
        <end position="674"/>
    </location>
</feature>
<organism evidence="4 5">
    <name type="scientific">Streptomyces johnsoniae</name>
    <dbReference type="NCBI Taxonomy" id="3075532"/>
    <lineage>
        <taxon>Bacteria</taxon>
        <taxon>Bacillati</taxon>
        <taxon>Actinomycetota</taxon>
        <taxon>Actinomycetes</taxon>
        <taxon>Kitasatosporales</taxon>
        <taxon>Streptomycetaceae</taxon>
        <taxon>Streptomyces</taxon>
    </lineage>
</organism>